<keyword evidence="1" id="KW-0812">Transmembrane</keyword>
<dbReference type="AlphaFoldDB" id="A0A833X0B2"/>
<organism evidence="2 3">
    <name type="scientific">Juglans regia</name>
    <name type="common">English walnut</name>
    <dbReference type="NCBI Taxonomy" id="51240"/>
    <lineage>
        <taxon>Eukaryota</taxon>
        <taxon>Viridiplantae</taxon>
        <taxon>Streptophyta</taxon>
        <taxon>Embryophyta</taxon>
        <taxon>Tracheophyta</taxon>
        <taxon>Spermatophyta</taxon>
        <taxon>Magnoliopsida</taxon>
        <taxon>eudicotyledons</taxon>
        <taxon>Gunneridae</taxon>
        <taxon>Pentapetalae</taxon>
        <taxon>rosids</taxon>
        <taxon>fabids</taxon>
        <taxon>Fagales</taxon>
        <taxon>Juglandaceae</taxon>
        <taxon>Juglans</taxon>
    </lineage>
</organism>
<dbReference type="EMBL" id="LIHL02000013">
    <property type="protein sequence ID" value="KAF5451136.1"/>
    <property type="molecule type" value="Genomic_DNA"/>
</dbReference>
<dbReference type="PANTHER" id="PTHR33287:SF8">
    <property type="entry name" value="TRANSMEMBRANE PROTEIN 188"/>
    <property type="match status" value="1"/>
</dbReference>
<gene>
    <name evidence="2" type="ORF">F2P56_031426</name>
</gene>
<feature type="transmembrane region" description="Helical" evidence="1">
    <location>
        <begin position="160"/>
        <end position="180"/>
    </location>
</feature>
<proteinExistence type="predicted"/>
<name>A0A833X0B2_JUGRE</name>
<feature type="transmembrane region" description="Helical" evidence="1">
    <location>
        <begin position="44"/>
        <end position="61"/>
    </location>
</feature>
<sequence length="185" mass="21766">MENLCNSGGGSYLQQDDQLQRDYNELVVINHRQEKRVHHHVNRAQNLTIGYLTLLGIYMIPICSYRSSATASSLQYYCQNWWVPFAISLLTSVIYFITFLDVVNKFYRNQYYLEVNRIDQQNLKSRIREAKDHESKGHRKVQIICRQGEPDPVLLFKRKLYICFTVSALIAISLLQLYAFRLFSC</sequence>
<keyword evidence="1" id="KW-0472">Membrane</keyword>
<evidence type="ECO:0000313" key="3">
    <source>
        <dbReference type="Proteomes" id="UP000619265"/>
    </source>
</evidence>
<reference evidence="2" key="2">
    <citation type="submission" date="2020-03" db="EMBL/GenBank/DDBJ databases">
        <title>Walnut 2.0.</title>
        <authorList>
            <person name="Marrano A."/>
            <person name="Britton M."/>
            <person name="Zimin A.V."/>
            <person name="Zaini P.A."/>
            <person name="Workman R."/>
            <person name="Puiu D."/>
            <person name="Bianco L."/>
            <person name="Allen B.J."/>
            <person name="Troggio M."/>
            <person name="Leslie C.A."/>
            <person name="Timp W."/>
            <person name="Dendekar A."/>
            <person name="Salzberg S.L."/>
            <person name="Neale D.B."/>
        </authorList>
    </citation>
    <scope>NUCLEOTIDE SEQUENCE</scope>
    <source>
        <tissue evidence="2">Leaves</tissue>
    </source>
</reference>
<evidence type="ECO:0000256" key="1">
    <source>
        <dbReference type="SAM" id="Phobius"/>
    </source>
</evidence>
<evidence type="ECO:0000313" key="2">
    <source>
        <dbReference type="EMBL" id="KAF5451136.1"/>
    </source>
</evidence>
<comment type="caution">
    <text evidence="2">The sequence shown here is derived from an EMBL/GenBank/DDBJ whole genome shotgun (WGS) entry which is preliminary data.</text>
</comment>
<accession>A0A833X0B2</accession>
<keyword evidence="1" id="KW-1133">Transmembrane helix</keyword>
<dbReference type="PANTHER" id="PTHR33287">
    <property type="entry name" value="OS03G0453550 PROTEIN"/>
    <property type="match status" value="1"/>
</dbReference>
<reference evidence="2" key="1">
    <citation type="submission" date="2015-10" db="EMBL/GenBank/DDBJ databases">
        <authorList>
            <person name="Martinez-Garcia P.J."/>
            <person name="Crepeau M.W."/>
            <person name="Puiu D."/>
            <person name="Gonzalez-Ibeas D."/>
            <person name="Whalen J."/>
            <person name="Stevens K."/>
            <person name="Paul R."/>
            <person name="Butterfield T."/>
            <person name="Britton M."/>
            <person name="Reagan R."/>
            <person name="Chakraborty S."/>
            <person name="Walawage S.L."/>
            <person name="Vasquez-Gross H.A."/>
            <person name="Cardeno C."/>
            <person name="Famula R."/>
            <person name="Pratt K."/>
            <person name="Kuruganti S."/>
            <person name="Aradhya M.K."/>
            <person name="Leslie C.A."/>
            <person name="Dandekar A.M."/>
            <person name="Salzberg S.L."/>
            <person name="Wegrzyn J.L."/>
            <person name="Langley C.H."/>
            <person name="Neale D.B."/>
        </authorList>
    </citation>
    <scope>NUCLEOTIDE SEQUENCE</scope>
    <source>
        <tissue evidence="2">Leaves</tissue>
    </source>
</reference>
<dbReference type="Gramene" id="Jr13_30410_p1">
    <property type="protein sequence ID" value="cds.Jr13_30410_p1"/>
    <property type="gene ID" value="Jr13_30410"/>
</dbReference>
<dbReference type="Proteomes" id="UP000619265">
    <property type="component" value="Unassembled WGS sequence"/>
</dbReference>
<protein>
    <submittedName>
        <fullName evidence="2">Uncharacterized protein</fullName>
    </submittedName>
</protein>
<feature type="transmembrane region" description="Helical" evidence="1">
    <location>
        <begin position="81"/>
        <end position="103"/>
    </location>
</feature>